<organism evidence="2 3">
    <name type="scientific">Vigna mungo</name>
    <name type="common">Black gram</name>
    <name type="synonym">Phaseolus mungo</name>
    <dbReference type="NCBI Taxonomy" id="3915"/>
    <lineage>
        <taxon>Eukaryota</taxon>
        <taxon>Viridiplantae</taxon>
        <taxon>Streptophyta</taxon>
        <taxon>Embryophyta</taxon>
        <taxon>Tracheophyta</taxon>
        <taxon>Spermatophyta</taxon>
        <taxon>Magnoliopsida</taxon>
        <taxon>eudicotyledons</taxon>
        <taxon>Gunneridae</taxon>
        <taxon>Pentapetalae</taxon>
        <taxon>rosids</taxon>
        <taxon>fabids</taxon>
        <taxon>Fabales</taxon>
        <taxon>Fabaceae</taxon>
        <taxon>Papilionoideae</taxon>
        <taxon>50 kb inversion clade</taxon>
        <taxon>NPAAA clade</taxon>
        <taxon>indigoferoid/millettioid clade</taxon>
        <taxon>Phaseoleae</taxon>
        <taxon>Vigna</taxon>
    </lineage>
</organism>
<accession>A0AAQ3S9X6</accession>
<reference evidence="2 3" key="1">
    <citation type="journal article" date="2023" name="Life. Sci Alliance">
        <title>Evolutionary insights into 3D genome organization and epigenetic landscape of Vigna mungo.</title>
        <authorList>
            <person name="Junaid A."/>
            <person name="Singh B."/>
            <person name="Bhatia S."/>
        </authorList>
    </citation>
    <scope>NUCLEOTIDE SEQUENCE [LARGE SCALE GENOMIC DNA]</scope>
    <source>
        <strain evidence="2">Urdbean</strain>
    </source>
</reference>
<feature type="region of interest" description="Disordered" evidence="1">
    <location>
        <begin position="1"/>
        <end position="87"/>
    </location>
</feature>
<dbReference type="AlphaFoldDB" id="A0AAQ3S9X6"/>
<sequence length="136" mass="14592">MERTASSSSLASSHGTPVEVKPETLKSLIDFDDDPEPSVAPAIPQAHQTAVAELGMPANSNDNNWASFDFAPEAKTPHGPSNVNPLESMLTQLTGPVSLPSQVSQAQGDPHVTMPIRRRLMTKLLFSDSSFLLQDL</sequence>
<dbReference type="PANTHER" id="PTHR46085:SF6">
    <property type="entry name" value="ARF GTPASE ACTIVATOR"/>
    <property type="match status" value="1"/>
</dbReference>
<dbReference type="Proteomes" id="UP001374535">
    <property type="component" value="Chromosome 1"/>
</dbReference>
<protein>
    <submittedName>
        <fullName evidence="2">Uncharacterized protein</fullName>
    </submittedName>
</protein>
<keyword evidence="3" id="KW-1185">Reference proteome</keyword>
<dbReference type="PANTHER" id="PTHR46085">
    <property type="entry name" value="ARFGAP/RECO-RELATED"/>
    <property type="match status" value="1"/>
</dbReference>
<feature type="compositionally biased region" description="Low complexity" evidence="1">
    <location>
        <begin position="1"/>
        <end position="13"/>
    </location>
</feature>
<proteinExistence type="predicted"/>
<evidence type="ECO:0000256" key="1">
    <source>
        <dbReference type="SAM" id="MobiDB-lite"/>
    </source>
</evidence>
<dbReference type="GO" id="GO:0005096">
    <property type="term" value="F:GTPase activator activity"/>
    <property type="evidence" value="ECO:0007669"/>
    <property type="project" value="InterPro"/>
</dbReference>
<dbReference type="InterPro" id="IPR044820">
    <property type="entry name" value="AGD14-like"/>
</dbReference>
<name>A0AAQ3S9X6_VIGMU</name>
<evidence type="ECO:0000313" key="2">
    <source>
        <dbReference type="EMBL" id="WVZ22892.1"/>
    </source>
</evidence>
<evidence type="ECO:0000313" key="3">
    <source>
        <dbReference type="Proteomes" id="UP001374535"/>
    </source>
</evidence>
<dbReference type="EMBL" id="CP144700">
    <property type="protein sequence ID" value="WVZ22892.1"/>
    <property type="molecule type" value="Genomic_DNA"/>
</dbReference>
<gene>
    <name evidence="2" type="ORF">V8G54_001436</name>
</gene>